<dbReference type="Proteomes" id="UP001238523">
    <property type="component" value="Chromosome"/>
</dbReference>
<evidence type="ECO:0000313" key="3">
    <source>
        <dbReference type="Proteomes" id="UP001238523"/>
    </source>
</evidence>
<feature type="chain" id="PRO_5045466201" description="Outer membrane protein beta-barrel domain-containing protein" evidence="1">
    <location>
        <begin position="21"/>
        <end position="240"/>
    </location>
</feature>
<dbReference type="RefSeq" id="WP_279448247.1">
    <property type="nucleotide sequence ID" value="NZ_CP122379.1"/>
</dbReference>
<reference evidence="2 3" key="1">
    <citation type="submission" date="2023-04" db="EMBL/GenBank/DDBJ databases">
        <title>Taxonomic identification of the Arctic strain Aequorivita sp. nov. and transcriptomic analysis in response to temperature stress.</title>
        <authorList>
            <person name="Liu W."/>
            <person name="Cong B."/>
            <person name="Lin J."/>
        </authorList>
    </citation>
    <scope>NUCLEOTIDE SEQUENCE [LARGE SCALE GENOMIC DNA]</scope>
    <source>
        <strain evidence="2 3">Ant34-E75</strain>
    </source>
</reference>
<organism evidence="2 3">
    <name type="scientific">Aequorivita marisscotiae</name>
    <dbReference type="NCBI Taxonomy" id="3040348"/>
    <lineage>
        <taxon>Bacteria</taxon>
        <taxon>Pseudomonadati</taxon>
        <taxon>Bacteroidota</taxon>
        <taxon>Flavobacteriia</taxon>
        <taxon>Flavobacteriales</taxon>
        <taxon>Flavobacteriaceae</taxon>
        <taxon>Aequorivita</taxon>
    </lineage>
</organism>
<protein>
    <recommendedName>
        <fullName evidence="4">Outer membrane protein beta-barrel domain-containing protein</fullName>
    </recommendedName>
</protein>
<gene>
    <name evidence="2" type="ORF">QCQ61_13905</name>
</gene>
<evidence type="ECO:0000313" key="2">
    <source>
        <dbReference type="EMBL" id="WGF92290.1"/>
    </source>
</evidence>
<feature type="signal peptide" evidence="1">
    <location>
        <begin position="1"/>
        <end position="20"/>
    </location>
</feature>
<sequence>MKITSYLFAFLFLLSFFSTAQNNLDHSVYKSYDALVGLGNTGLYNGTEFTDLFLNTNGTYRYFNGFDYTKGSLTYNGQFYVAVFLKYDLLEDNLLTRSNDNLSVFNVKLIPEFVTSFSIYNRNFVRLTNTNLNVSGNGYFEVAVLGNELELYIKHTKKKKDKALNNGIQYRFSEADYYVLKTEGKYSIINAPKDLRKLLPQKEDAIKMYYKSYKRHYKSNPNDFMVNLVKYLDGTKTEIN</sequence>
<keyword evidence="1" id="KW-0732">Signal</keyword>
<evidence type="ECO:0000256" key="1">
    <source>
        <dbReference type="SAM" id="SignalP"/>
    </source>
</evidence>
<accession>A0ABY8KVT1</accession>
<keyword evidence="3" id="KW-1185">Reference proteome</keyword>
<proteinExistence type="predicted"/>
<evidence type="ECO:0008006" key="4">
    <source>
        <dbReference type="Google" id="ProtNLM"/>
    </source>
</evidence>
<dbReference type="EMBL" id="CP122379">
    <property type="protein sequence ID" value="WGF92290.1"/>
    <property type="molecule type" value="Genomic_DNA"/>
</dbReference>
<name>A0ABY8KVT1_9FLAO</name>